<dbReference type="Proteomes" id="UP000309454">
    <property type="component" value="Unassembled WGS sequence"/>
</dbReference>
<accession>A0A4V5KJT1</accession>
<comment type="caution">
    <text evidence="1">The sequence shown here is derived from an EMBL/GenBank/DDBJ whole genome shotgun (WGS) entry which is preliminary data.</text>
</comment>
<dbReference type="RefSeq" id="WP_136845712.1">
    <property type="nucleotide sequence ID" value="NZ_CAPYQC010000017.1"/>
</dbReference>
<dbReference type="AlphaFoldDB" id="A0A4V5KJT1"/>
<sequence>MPALQVKDCPAPVYEALRQCADRENRSISQQTLTIIEHYLGMRDVPTLPAVTSEPINYGERRERVFERIRQMRPIPVSESRPNAAEMLRQIREEEAR</sequence>
<gene>
    <name evidence="1" type="ORF">E5982_05260</name>
</gene>
<evidence type="ECO:0000313" key="1">
    <source>
        <dbReference type="EMBL" id="TJW10691.1"/>
    </source>
</evidence>
<dbReference type="InterPro" id="IPR010985">
    <property type="entry name" value="Ribbon_hlx_hlx"/>
</dbReference>
<dbReference type="OrthoDB" id="3174251at2"/>
<keyword evidence="2" id="KW-1185">Reference proteome</keyword>
<dbReference type="EMBL" id="SSTM01000003">
    <property type="protein sequence ID" value="TJW10691.1"/>
    <property type="molecule type" value="Genomic_DNA"/>
</dbReference>
<proteinExistence type="predicted"/>
<reference evidence="1 2" key="1">
    <citation type="submission" date="2019-04" db="EMBL/GenBank/DDBJ databases">
        <title>Microbes associate with the intestines of laboratory mice.</title>
        <authorList>
            <person name="Navarre W."/>
            <person name="Wong E."/>
            <person name="Huang K.C."/>
            <person name="Tropini C."/>
            <person name="Ng K."/>
            <person name="Yu B."/>
        </authorList>
    </citation>
    <scope>NUCLEOTIDE SEQUENCE [LARGE SCALE GENOMIC DNA]</scope>
    <source>
        <strain evidence="1 2">NM48_B13</strain>
    </source>
</reference>
<organism evidence="1 2">
    <name type="scientific">Parvibacter caecicola</name>
    <dbReference type="NCBI Taxonomy" id="747645"/>
    <lineage>
        <taxon>Bacteria</taxon>
        <taxon>Bacillati</taxon>
        <taxon>Actinomycetota</taxon>
        <taxon>Coriobacteriia</taxon>
        <taxon>Coriobacteriales</taxon>
        <taxon>Coriobacteriaceae</taxon>
        <taxon>Parvibacter</taxon>
    </lineage>
</organism>
<dbReference type="SUPFAM" id="SSF47598">
    <property type="entry name" value="Ribbon-helix-helix"/>
    <property type="match status" value="1"/>
</dbReference>
<evidence type="ECO:0000313" key="2">
    <source>
        <dbReference type="Proteomes" id="UP000309454"/>
    </source>
</evidence>
<name>A0A4V5KJT1_9ACTN</name>
<dbReference type="GO" id="GO:0006355">
    <property type="term" value="P:regulation of DNA-templated transcription"/>
    <property type="evidence" value="ECO:0007669"/>
    <property type="project" value="InterPro"/>
</dbReference>
<protein>
    <submittedName>
        <fullName evidence="1">Uncharacterized protein</fullName>
    </submittedName>
</protein>